<comment type="caution">
    <text evidence="2">The sequence shown here is derived from an EMBL/GenBank/DDBJ whole genome shotgun (WGS) entry which is preliminary data.</text>
</comment>
<dbReference type="STRING" id="1177755.A7A08_01246"/>
<dbReference type="Pfam" id="PF06776">
    <property type="entry name" value="IalB"/>
    <property type="match status" value="1"/>
</dbReference>
<feature type="chain" id="PRO_5009116644" description="Invasion associated locus B (IalB) protein" evidence="1">
    <location>
        <begin position="22"/>
        <end position="167"/>
    </location>
</feature>
<gene>
    <name evidence="2" type="ORF">A7A08_01246</name>
</gene>
<dbReference type="AlphaFoldDB" id="A0A1E2S0Q7"/>
<dbReference type="InterPro" id="IPR010642">
    <property type="entry name" value="Invasion_prot_B"/>
</dbReference>
<accession>A0A1E2S0Q7</accession>
<evidence type="ECO:0000256" key="1">
    <source>
        <dbReference type="SAM" id="SignalP"/>
    </source>
</evidence>
<feature type="signal peptide" evidence="1">
    <location>
        <begin position="1"/>
        <end position="21"/>
    </location>
</feature>
<sequence>MHRAVRAACLLLAFSCAPAYAQNAKLLKNFNHWSAYQSAASPKTCFVVSQPLSSEPSDVRRGPIYFYISRYPSDRIKNEISIKMGYPFSPGAKVSVNIDGKAFSFYTKDEGAYVETRAGEDQVVEAMKAGSSLTVSGTSSRGTKTTDKYSLSGVTAAMSEIERECSF</sequence>
<dbReference type="Gene3D" id="2.60.40.1880">
    <property type="entry name" value="Invasion associated locus B (IalB) protein"/>
    <property type="match status" value="1"/>
</dbReference>
<name>A0A1E2S0Q7_9HYPH</name>
<keyword evidence="3" id="KW-1185">Reference proteome</keyword>
<reference evidence="2 3" key="1">
    <citation type="submission" date="2016-07" db="EMBL/GenBank/DDBJ databases">
        <title>Draft genome sequence of Methyloligella halotolerans C2T (VKM B-2706T=CCUG 61687T=DSM 25045T), a halotolerant polyhydroxybutyrate accumulating methylotroph.</title>
        <authorList>
            <person name="Vasilenko O.V."/>
            <person name="Doronina N.V."/>
            <person name="Poroshina M.N."/>
            <person name="Tarlachkov S.V."/>
            <person name="Trotsenko Y.A."/>
        </authorList>
    </citation>
    <scope>NUCLEOTIDE SEQUENCE [LARGE SCALE GENOMIC DNA]</scope>
    <source>
        <strain evidence="2 3">VKM B-2706</strain>
    </source>
</reference>
<dbReference type="EMBL" id="MASI01000002">
    <property type="protein sequence ID" value="ODA68076.1"/>
    <property type="molecule type" value="Genomic_DNA"/>
</dbReference>
<protein>
    <recommendedName>
        <fullName evidence="4">Invasion associated locus B (IalB) protein</fullName>
    </recommendedName>
</protein>
<dbReference type="Proteomes" id="UP000095087">
    <property type="component" value="Unassembled WGS sequence"/>
</dbReference>
<organism evidence="2 3">
    <name type="scientific">Methyloligella halotolerans</name>
    <dbReference type="NCBI Taxonomy" id="1177755"/>
    <lineage>
        <taxon>Bacteria</taxon>
        <taxon>Pseudomonadati</taxon>
        <taxon>Pseudomonadota</taxon>
        <taxon>Alphaproteobacteria</taxon>
        <taxon>Hyphomicrobiales</taxon>
        <taxon>Hyphomicrobiaceae</taxon>
        <taxon>Methyloligella</taxon>
    </lineage>
</organism>
<evidence type="ECO:0000313" key="2">
    <source>
        <dbReference type="EMBL" id="ODA68076.1"/>
    </source>
</evidence>
<evidence type="ECO:0000313" key="3">
    <source>
        <dbReference type="Proteomes" id="UP000095087"/>
    </source>
</evidence>
<dbReference type="InterPro" id="IPR038696">
    <property type="entry name" value="IalB_sf"/>
</dbReference>
<keyword evidence="1" id="KW-0732">Signal</keyword>
<proteinExistence type="predicted"/>
<evidence type="ECO:0008006" key="4">
    <source>
        <dbReference type="Google" id="ProtNLM"/>
    </source>
</evidence>